<name>A0ABM1BYJ6_LIMPO</name>
<dbReference type="Gene3D" id="3.40.50.300">
    <property type="entry name" value="P-loop containing nucleotide triphosphate hydrolases"/>
    <property type="match status" value="1"/>
</dbReference>
<organism evidence="2 3">
    <name type="scientific">Limulus polyphemus</name>
    <name type="common">Atlantic horseshoe crab</name>
    <dbReference type="NCBI Taxonomy" id="6850"/>
    <lineage>
        <taxon>Eukaryota</taxon>
        <taxon>Metazoa</taxon>
        <taxon>Ecdysozoa</taxon>
        <taxon>Arthropoda</taxon>
        <taxon>Chelicerata</taxon>
        <taxon>Merostomata</taxon>
        <taxon>Xiphosura</taxon>
        <taxon>Limulidae</taxon>
        <taxon>Limulus</taxon>
    </lineage>
</organism>
<dbReference type="PANTHER" id="PTHR23408:SF3">
    <property type="entry name" value="METHYLMALONIC ACIDURIA TYPE A PROTEIN, MITOCHONDRIAL"/>
    <property type="match status" value="1"/>
</dbReference>
<dbReference type="Proteomes" id="UP000694941">
    <property type="component" value="Unplaced"/>
</dbReference>
<dbReference type="NCBIfam" id="TIGR00750">
    <property type="entry name" value="lao"/>
    <property type="match status" value="1"/>
</dbReference>
<evidence type="ECO:0000313" key="2">
    <source>
        <dbReference type="Proteomes" id="UP000694941"/>
    </source>
</evidence>
<accession>A0ABM1BYJ6</accession>
<protein>
    <submittedName>
        <fullName evidence="3">Methylmalonic aciduria type A protein, mitochondrial-like</fullName>
    </submittedName>
</protein>
<gene>
    <name evidence="3" type="primary">LOC106474960</name>
</gene>
<dbReference type="GeneID" id="106474960"/>
<dbReference type="Gene3D" id="1.10.287.130">
    <property type="match status" value="1"/>
</dbReference>
<dbReference type="InterPro" id="IPR027417">
    <property type="entry name" value="P-loop_NTPase"/>
</dbReference>
<dbReference type="InterPro" id="IPR005129">
    <property type="entry name" value="GTPase_ArgK"/>
</dbReference>
<reference evidence="3" key="1">
    <citation type="submission" date="2025-08" db="UniProtKB">
        <authorList>
            <consortium name="RefSeq"/>
        </authorList>
    </citation>
    <scope>IDENTIFICATION</scope>
    <source>
        <tissue evidence="3">Muscle</tissue>
    </source>
</reference>
<dbReference type="PANTHER" id="PTHR23408">
    <property type="entry name" value="METHYLMALONYL-COA MUTASE"/>
    <property type="match status" value="1"/>
</dbReference>
<proteinExistence type="inferred from homology"/>
<comment type="similarity">
    <text evidence="1">Belongs to the SIMIBI class G3E GTPase family. ArgK/MeaB subfamily.</text>
</comment>
<dbReference type="SUPFAM" id="SSF52540">
    <property type="entry name" value="P-loop containing nucleoside triphosphate hydrolases"/>
    <property type="match status" value="1"/>
</dbReference>
<dbReference type="Pfam" id="PF03308">
    <property type="entry name" value="MeaB"/>
    <property type="match status" value="1"/>
</dbReference>
<dbReference type="RefSeq" id="XP_013791114.1">
    <property type="nucleotide sequence ID" value="XM_013935660.2"/>
</dbReference>
<keyword evidence="2" id="KW-1185">Reference proteome</keyword>
<evidence type="ECO:0000256" key="1">
    <source>
        <dbReference type="ARBA" id="ARBA00009625"/>
    </source>
</evidence>
<dbReference type="NCBIfam" id="NF006958">
    <property type="entry name" value="PRK09435.1"/>
    <property type="match status" value="1"/>
</dbReference>
<evidence type="ECO:0000313" key="3">
    <source>
        <dbReference type="RefSeq" id="XP_013791114.1"/>
    </source>
</evidence>
<sequence length="294" mass="32620">IKYISVSESAFIPNRNRNVWSLLAGLSGPPGAGKSTFIEALGKYLTAEGHKVAVLAVDPSSSTTGGSLMGDKTRMPELSRDRNAYIRPSPSGGHLGGVTRSTNEAIVLCEAAGFDIILVETIGVGQSEYNVAHMVDMFVLLIPPAGGDELQGIKKGIVELADVVVVNKADGALLPDARRIQSEYTSALKFVRRRSKIWRTKVTRVSSLKKEGIVELWKDMMQFRDVTMEEGELEVKRRKQYQIWMWSHIEHHLLYVFKHHPKVNPSIKEMEQKVSEGIITPGLAADYMISKFLE</sequence>
<feature type="non-terminal residue" evidence="3">
    <location>
        <position position="1"/>
    </location>
</feature>
<dbReference type="CDD" id="cd03114">
    <property type="entry name" value="MMAA-like"/>
    <property type="match status" value="1"/>
</dbReference>